<feature type="non-terminal residue" evidence="1">
    <location>
        <position position="1"/>
    </location>
</feature>
<evidence type="ECO:0000313" key="1">
    <source>
        <dbReference type="EMBL" id="KIL63653.1"/>
    </source>
</evidence>
<name>A0A0C2X4L6_AMAMK</name>
<dbReference type="Gene3D" id="3.40.50.300">
    <property type="entry name" value="P-loop containing nucleotide triphosphate hydrolases"/>
    <property type="match status" value="1"/>
</dbReference>
<dbReference type="OrthoDB" id="3258722at2759"/>
<protein>
    <recommendedName>
        <fullName evidence="3">NB-ARC domain-containing protein</fullName>
    </recommendedName>
</protein>
<accession>A0A0C2X4L6</accession>
<evidence type="ECO:0008006" key="3">
    <source>
        <dbReference type="Google" id="ProtNLM"/>
    </source>
</evidence>
<dbReference type="EMBL" id="KN818257">
    <property type="protein sequence ID" value="KIL63653.1"/>
    <property type="molecule type" value="Genomic_DNA"/>
</dbReference>
<keyword evidence="2" id="KW-1185">Reference proteome</keyword>
<reference evidence="1 2" key="1">
    <citation type="submission" date="2014-04" db="EMBL/GenBank/DDBJ databases">
        <title>Evolutionary Origins and Diversification of the Mycorrhizal Mutualists.</title>
        <authorList>
            <consortium name="DOE Joint Genome Institute"/>
            <consortium name="Mycorrhizal Genomics Consortium"/>
            <person name="Kohler A."/>
            <person name="Kuo A."/>
            <person name="Nagy L.G."/>
            <person name="Floudas D."/>
            <person name="Copeland A."/>
            <person name="Barry K.W."/>
            <person name="Cichocki N."/>
            <person name="Veneault-Fourrey C."/>
            <person name="LaButti K."/>
            <person name="Lindquist E.A."/>
            <person name="Lipzen A."/>
            <person name="Lundell T."/>
            <person name="Morin E."/>
            <person name="Murat C."/>
            <person name="Riley R."/>
            <person name="Ohm R."/>
            <person name="Sun H."/>
            <person name="Tunlid A."/>
            <person name="Henrissat B."/>
            <person name="Grigoriev I.V."/>
            <person name="Hibbett D.S."/>
            <person name="Martin F."/>
        </authorList>
    </citation>
    <scope>NUCLEOTIDE SEQUENCE [LARGE SCALE GENOMIC DNA]</scope>
    <source>
        <strain evidence="1 2">Koide BX008</strain>
    </source>
</reference>
<gene>
    <name evidence="1" type="ORF">M378DRAFT_1046738</name>
</gene>
<organism evidence="1 2">
    <name type="scientific">Amanita muscaria (strain Koide BX008)</name>
    <dbReference type="NCBI Taxonomy" id="946122"/>
    <lineage>
        <taxon>Eukaryota</taxon>
        <taxon>Fungi</taxon>
        <taxon>Dikarya</taxon>
        <taxon>Basidiomycota</taxon>
        <taxon>Agaricomycotina</taxon>
        <taxon>Agaricomycetes</taxon>
        <taxon>Agaricomycetidae</taxon>
        <taxon>Agaricales</taxon>
        <taxon>Pluteineae</taxon>
        <taxon>Amanitaceae</taxon>
        <taxon>Amanita</taxon>
    </lineage>
</organism>
<evidence type="ECO:0000313" key="2">
    <source>
        <dbReference type="Proteomes" id="UP000054549"/>
    </source>
</evidence>
<dbReference type="SUPFAM" id="SSF52540">
    <property type="entry name" value="P-loop containing nucleoside triphosphate hydrolases"/>
    <property type="match status" value="1"/>
</dbReference>
<dbReference type="InterPro" id="IPR027417">
    <property type="entry name" value="P-loop_NTPase"/>
</dbReference>
<dbReference type="Proteomes" id="UP000054549">
    <property type="component" value="Unassembled WGS sequence"/>
</dbReference>
<dbReference type="InParanoid" id="A0A0C2X4L6"/>
<dbReference type="HOGENOM" id="CLU_095759_2_0_1"/>
<sequence length="160" mass="18004">MGDKDYNISGLFHRASNVTASDSTFTEVHGNYNQNIHNYTTGPPVEAVELYPYENLNQIFTGCDSYLKALKGYFCADSAIMSLTWKSFLLYGKEGIGKTQVCLKFLEDVKDNFSMVFWIDASTEDSILSSLQDIAGALGFQDCRVIGSWCLTMLKWEIRC</sequence>
<proteinExistence type="predicted"/>
<dbReference type="AlphaFoldDB" id="A0A0C2X4L6"/>